<sequence>MRAKSEGRHVDVEDNVRSVTRATTEHLDLHRRLQAEHRQLTAAPVSASTLPGGTQILWPGSPRPLHRMCAARTTNRQRRPIESRHTGGQNNVQDVNEGSGG</sequence>
<evidence type="ECO:0000313" key="2">
    <source>
        <dbReference type="EMBL" id="TFK89885.1"/>
    </source>
</evidence>
<evidence type="ECO:0000256" key="1">
    <source>
        <dbReference type="SAM" id="MobiDB-lite"/>
    </source>
</evidence>
<feature type="region of interest" description="Disordered" evidence="1">
    <location>
        <begin position="73"/>
        <end position="101"/>
    </location>
</feature>
<dbReference type="AlphaFoldDB" id="A0A5C3PJB8"/>
<keyword evidence="3" id="KW-1185">Reference proteome</keyword>
<feature type="compositionally biased region" description="Polar residues" evidence="1">
    <location>
        <begin position="86"/>
        <end position="101"/>
    </location>
</feature>
<proteinExistence type="predicted"/>
<dbReference type="EMBL" id="ML211062">
    <property type="protein sequence ID" value="TFK89885.1"/>
    <property type="molecule type" value="Genomic_DNA"/>
</dbReference>
<protein>
    <submittedName>
        <fullName evidence="2">Uncharacterized protein</fullName>
    </submittedName>
</protein>
<evidence type="ECO:0000313" key="3">
    <source>
        <dbReference type="Proteomes" id="UP000308197"/>
    </source>
</evidence>
<dbReference type="InParanoid" id="A0A5C3PJB8"/>
<accession>A0A5C3PJB8</accession>
<organism evidence="2 3">
    <name type="scientific">Polyporus arcularius HHB13444</name>
    <dbReference type="NCBI Taxonomy" id="1314778"/>
    <lineage>
        <taxon>Eukaryota</taxon>
        <taxon>Fungi</taxon>
        <taxon>Dikarya</taxon>
        <taxon>Basidiomycota</taxon>
        <taxon>Agaricomycotina</taxon>
        <taxon>Agaricomycetes</taxon>
        <taxon>Polyporales</taxon>
        <taxon>Polyporaceae</taxon>
        <taxon>Polyporus</taxon>
    </lineage>
</organism>
<reference evidence="2 3" key="1">
    <citation type="journal article" date="2019" name="Nat. Ecol. Evol.">
        <title>Megaphylogeny resolves global patterns of mushroom evolution.</title>
        <authorList>
            <person name="Varga T."/>
            <person name="Krizsan K."/>
            <person name="Foldi C."/>
            <person name="Dima B."/>
            <person name="Sanchez-Garcia M."/>
            <person name="Sanchez-Ramirez S."/>
            <person name="Szollosi G.J."/>
            <person name="Szarkandi J.G."/>
            <person name="Papp V."/>
            <person name="Albert L."/>
            <person name="Andreopoulos W."/>
            <person name="Angelini C."/>
            <person name="Antonin V."/>
            <person name="Barry K.W."/>
            <person name="Bougher N.L."/>
            <person name="Buchanan P."/>
            <person name="Buyck B."/>
            <person name="Bense V."/>
            <person name="Catcheside P."/>
            <person name="Chovatia M."/>
            <person name="Cooper J."/>
            <person name="Damon W."/>
            <person name="Desjardin D."/>
            <person name="Finy P."/>
            <person name="Geml J."/>
            <person name="Haridas S."/>
            <person name="Hughes K."/>
            <person name="Justo A."/>
            <person name="Karasinski D."/>
            <person name="Kautmanova I."/>
            <person name="Kiss B."/>
            <person name="Kocsube S."/>
            <person name="Kotiranta H."/>
            <person name="LaButti K.M."/>
            <person name="Lechner B.E."/>
            <person name="Liimatainen K."/>
            <person name="Lipzen A."/>
            <person name="Lukacs Z."/>
            <person name="Mihaltcheva S."/>
            <person name="Morgado L.N."/>
            <person name="Niskanen T."/>
            <person name="Noordeloos M.E."/>
            <person name="Ohm R.A."/>
            <person name="Ortiz-Santana B."/>
            <person name="Ovrebo C."/>
            <person name="Racz N."/>
            <person name="Riley R."/>
            <person name="Savchenko A."/>
            <person name="Shiryaev A."/>
            <person name="Soop K."/>
            <person name="Spirin V."/>
            <person name="Szebenyi C."/>
            <person name="Tomsovsky M."/>
            <person name="Tulloss R.E."/>
            <person name="Uehling J."/>
            <person name="Grigoriev I.V."/>
            <person name="Vagvolgyi C."/>
            <person name="Papp T."/>
            <person name="Martin F.M."/>
            <person name="Miettinen O."/>
            <person name="Hibbett D.S."/>
            <person name="Nagy L.G."/>
        </authorList>
    </citation>
    <scope>NUCLEOTIDE SEQUENCE [LARGE SCALE GENOMIC DNA]</scope>
    <source>
        <strain evidence="2 3">HHB13444</strain>
    </source>
</reference>
<name>A0A5C3PJB8_9APHY</name>
<dbReference type="Proteomes" id="UP000308197">
    <property type="component" value="Unassembled WGS sequence"/>
</dbReference>
<gene>
    <name evidence="2" type="ORF">K466DRAFT_7291</name>
</gene>